<dbReference type="Proteomes" id="UP000003412">
    <property type="component" value="Chromosome"/>
</dbReference>
<gene>
    <name evidence="1" type="ORF">NT05LM_2721</name>
</gene>
<dbReference type="Gene3D" id="2.30.320.10">
    <property type="entry name" value="YwqG-like"/>
    <property type="match status" value="1"/>
</dbReference>
<name>A0ABP2JUW1_9LIST</name>
<keyword evidence="2" id="KW-1185">Reference proteome</keyword>
<dbReference type="SUPFAM" id="SSF103032">
    <property type="entry name" value="Hypothetical protein YwqG"/>
    <property type="match status" value="1"/>
</dbReference>
<evidence type="ECO:0008006" key="3">
    <source>
        <dbReference type="Google" id="ProtNLM"/>
    </source>
</evidence>
<dbReference type="InterPro" id="IPR015315">
    <property type="entry name" value="DUF1963"/>
</dbReference>
<organism evidence="1 2">
    <name type="scientific">Listeria marthii FSL S4-120</name>
    <dbReference type="NCBI Taxonomy" id="702457"/>
    <lineage>
        <taxon>Bacteria</taxon>
        <taxon>Bacillati</taxon>
        <taxon>Bacillota</taxon>
        <taxon>Bacilli</taxon>
        <taxon>Bacillales</taxon>
        <taxon>Listeriaceae</taxon>
        <taxon>Listeria</taxon>
    </lineage>
</organism>
<dbReference type="PANTHER" id="PTHR36436">
    <property type="entry name" value="SLL5081 PROTEIN"/>
    <property type="match status" value="1"/>
</dbReference>
<dbReference type="EMBL" id="ADXF01000887">
    <property type="protein sequence ID" value="EFR86844.1"/>
    <property type="molecule type" value="Genomic_DNA"/>
</dbReference>
<reference evidence="1 2" key="1">
    <citation type="journal article" date="2010" name="Microbiol. Resour. Announc.">
        <title>Comparative genomics of the bacterial genus Listeria: Genome evolution is characterized by limited gene acquisition and limited gene loss.</title>
        <authorList>
            <person name="den Bakker H.C."/>
            <person name="Cummings C.A."/>
            <person name="Ferreira V."/>
            <person name="Vatta P."/>
            <person name="Orsi R.H."/>
            <person name="Degoricija L."/>
            <person name="Barker M."/>
            <person name="Petrauskene O."/>
            <person name="Furtado M.R."/>
            <person name="Wiedmann M."/>
        </authorList>
    </citation>
    <scope>NUCLEOTIDE SEQUENCE [LARGE SCALE GENOMIC DNA]</scope>
    <source>
        <strain evidence="1 2">FSL S4-120</strain>
    </source>
</reference>
<accession>A0ABP2JUW1</accession>
<protein>
    <recommendedName>
        <fullName evidence="3">DUF1963 domain-containing protein</fullName>
    </recommendedName>
</protein>
<sequence length="127" mass="14775">EFKITGLVSDQILLQDSFDFENEFGSTFYELADQIFAEDEDKSEALYQLGKDCSQLGGYPFFTQEDPRMYSENPHHDTLLFQLASEDFDESRMAIMWGDCGVGNFFINKQDLINRDFSNILYNWDCS</sequence>
<evidence type="ECO:0000313" key="2">
    <source>
        <dbReference type="Proteomes" id="UP000003412"/>
    </source>
</evidence>
<proteinExistence type="predicted"/>
<evidence type="ECO:0000313" key="1">
    <source>
        <dbReference type="EMBL" id="EFR86844.1"/>
    </source>
</evidence>
<dbReference type="InterPro" id="IPR035948">
    <property type="entry name" value="YwqG-like_sf"/>
</dbReference>
<feature type="non-terminal residue" evidence="1">
    <location>
        <position position="1"/>
    </location>
</feature>
<dbReference type="PANTHER" id="PTHR36436:SF6">
    <property type="entry name" value="SLL5081 PROTEIN"/>
    <property type="match status" value="1"/>
</dbReference>
<comment type="caution">
    <text evidence="1">The sequence shown here is derived from an EMBL/GenBank/DDBJ whole genome shotgun (WGS) entry which is preliminary data.</text>
</comment>
<dbReference type="Pfam" id="PF09234">
    <property type="entry name" value="DUF1963"/>
    <property type="match status" value="1"/>
</dbReference>